<feature type="transmembrane region" description="Helical" evidence="1">
    <location>
        <begin position="20"/>
        <end position="40"/>
    </location>
</feature>
<feature type="non-terminal residue" evidence="2">
    <location>
        <position position="1"/>
    </location>
</feature>
<dbReference type="PANTHER" id="PTHR41390">
    <property type="entry name" value="CHROMOSOME 7, WHOLE GENOME SHOTGUN SEQUENCE"/>
    <property type="match status" value="1"/>
</dbReference>
<evidence type="ECO:0000313" key="3">
    <source>
        <dbReference type="Proteomes" id="UP000700596"/>
    </source>
</evidence>
<keyword evidence="1" id="KW-0812">Transmembrane</keyword>
<evidence type="ECO:0000313" key="2">
    <source>
        <dbReference type="EMBL" id="KAH7139316.1"/>
    </source>
</evidence>
<organism evidence="2 3">
    <name type="scientific">Dendryphion nanum</name>
    <dbReference type="NCBI Taxonomy" id="256645"/>
    <lineage>
        <taxon>Eukaryota</taxon>
        <taxon>Fungi</taxon>
        <taxon>Dikarya</taxon>
        <taxon>Ascomycota</taxon>
        <taxon>Pezizomycotina</taxon>
        <taxon>Dothideomycetes</taxon>
        <taxon>Pleosporomycetidae</taxon>
        <taxon>Pleosporales</taxon>
        <taxon>Torulaceae</taxon>
        <taxon>Dendryphion</taxon>
    </lineage>
</organism>
<proteinExistence type="predicted"/>
<name>A0A9P9ELT3_9PLEO</name>
<feature type="transmembrane region" description="Helical" evidence="1">
    <location>
        <begin position="47"/>
        <end position="66"/>
    </location>
</feature>
<gene>
    <name evidence="2" type="ORF">B0J11DRAFT_392746</name>
</gene>
<keyword evidence="1" id="KW-1133">Transmembrane helix</keyword>
<evidence type="ECO:0000256" key="1">
    <source>
        <dbReference type="SAM" id="Phobius"/>
    </source>
</evidence>
<dbReference type="PANTHER" id="PTHR41390:SF1">
    <property type="entry name" value="NADH-UBIQUINONE OXIDOREDUCTASE 213 KDA SUBUNIT"/>
    <property type="match status" value="1"/>
</dbReference>
<keyword evidence="1" id="KW-0472">Membrane</keyword>
<keyword evidence="3" id="KW-1185">Reference proteome</keyword>
<reference evidence="2" key="1">
    <citation type="journal article" date="2021" name="Nat. Commun.">
        <title>Genetic determinants of endophytism in the Arabidopsis root mycobiome.</title>
        <authorList>
            <person name="Mesny F."/>
            <person name="Miyauchi S."/>
            <person name="Thiergart T."/>
            <person name="Pickel B."/>
            <person name="Atanasova L."/>
            <person name="Karlsson M."/>
            <person name="Huettel B."/>
            <person name="Barry K.W."/>
            <person name="Haridas S."/>
            <person name="Chen C."/>
            <person name="Bauer D."/>
            <person name="Andreopoulos W."/>
            <person name="Pangilinan J."/>
            <person name="LaButti K."/>
            <person name="Riley R."/>
            <person name="Lipzen A."/>
            <person name="Clum A."/>
            <person name="Drula E."/>
            <person name="Henrissat B."/>
            <person name="Kohler A."/>
            <person name="Grigoriev I.V."/>
            <person name="Martin F.M."/>
            <person name="Hacquard S."/>
        </authorList>
    </citation>
    <scope>NUCLEOTIDE SEQUENCE</scope>
    <source>
        <strain evidence="2">MPI-CAGE-CH-0243</strain>
    </source>
</reference>
<accession>A0A9P9ELT3</accession>
<dbReference type="AlphaFoldDB" id="A0A9P9ELT3"/>
<protein>
    <submittedName>
        <fullName evidence="2">Uncharacterized protein</fullName>
    </submittedName>
</protein>
<dbReference type="OrthoDB" id="5565730at2759"/>
<sequence length="226" mass="24949">MVAQPDPDQVTHPLDVAQRALQVGGVVAIPGTIVGAISGTLKTRTPILFAIFSGIQCFAIGTTYWGTRTTLLNQDGLANWWNSTRGIPLSPRNDQSPSHSDKIRASTISGAFTGASLGILMRGPQNVIPGTIMFTLFGYGGQHAYDILDRWNSKEVQKEAVRRVQVEKDRREGKEEENWLQRIAKSKWSPLTELTDDQYADYLGEKLLAIEASIAVIDDKIEVLRK</sequence>
<dbReference type="Proteomes" id="UP000700596">
    <property type="component" value="Unassembled WGS sequence"/>
</dbReference>
<comment type="caution">
    <text evidence="2">The sequence shown here is derived from an EMBL/GenBank/DDBJ whole genome shotgun (WGS) entry which is preliminary data.</text>
</comment>
<dbReference type="EMBL" id="JAGMWT010000001">
    <property type="protein sequence ID" value="KAH7139316.1"/>
    <property type="molecule type" value="Genomic_DNA"/>
</dbReference>